<evidence type="ECO:0000313" key="3">
    <source>
        <dbReference type="Proteomes" id="UP000008370"/>
    </source>
</evidence>
<gene>
    <name evidence="2" type="ORF">PHACADRAFT_210248</name>
</gene>
<dbReference type="Proteomes" id="UP000008370">
    <property type="component" value="Unassembled WGS sequence"/>
</dbReference>
<dbReference type="KEGG" id="pco:PHACADRAFT_210248"/>
<sequence>MDNMTPDVPTHRQVSIPAPFGDPANVGCAQGSQMPVQRPISRRRATDEEKMRKAEMKVRRKQWEMGLQVFGVEDPEVGMHLLRGTEVMYRSDAKEYYKLSERELAALPYQVLSRTSPPPGFPERWGRNRSIIVPLQAVIALVQRRYASTGAPMPENAPLCTMVCTGTGDAHPSTQRRSLL</sequence>
<name>K5W674_PHACS</name>
<dbReference type="AlphaFoldDB" id="K5W674"/>
<organism evidence="2 3">
    <name type="scientific">Phanerochaete carnosa (strain HHB-10118-sp)</name>
    <name type="common">White-rot fungus</name>
    <name type="synonym">Peniophora carnosa</name>
    <dbReference type="NCBI Taxonomy" id="650164"/>
    <lineage>
        <taxon>Eukaryota</taxon>
        <taxon>Fungi</taxon>
        <taxon>Dikarya</taxon>
        <taxon>Basidiomycota</taxon>
        <taxon>Agaricomycotina</taxon>
        <taxon>Agaricomycetes</taxon>
        <taxon>Polyporales</taxon>
        <taxon>Phanerochaetaceae</taxon>
        <taxon>Phanerochaete</taxon>
    </lineage>
</organism>
<evidence type="ECO:0000256" key="1">
    <source>
        <dbReference type="SAM" id="MobiDB-lite"/>
    </source>
</evidence>
<dbReference type="RefSeq" id="XP_007397141.1">
    <property type="nucleotide sequence ID" value="XM_007397079.1"/>
</dbReference>
<dbReference type="InParanoid" id="K5W674"/>
<keyword evidence="3" id="KW-1185">Reference proteome</keyword>
<protein>
    <submittedName>
        <fullName evidence="2">Uncharacterized protein</fullName>
    </submittedName>
</protein>
<reference evidence="2 3" key="1">
    <citation type="journal article" date="2012" name="BMC Genomics">
        <title>Comparative genomics of the white-rot fungi, Phanerochaete carnosa and P. chrysosporium, to elucidate the genetic basis of the distinct wood types they colonize.</title>
        <authorList>
            <person name="Suzuki H."/>
            <person name="MacDonald J."/>
            <person name="Syed K."/>
            <person name="Salamov A."/>
            <person name="Hori C."/>
            <person name="Aerts A."/>
            <person name="Henrissat B."/>
            <person name="Wiebenga A."/>
            <person name="vanKuyk P.A."/>
            <person name="Barry K."/>
            <person name="Lindquist E."/>
            <person name="LaButti K."/>
            <person name="Lapidus A."/>
            <person name="Lucas S."/>
            <person name="Coutinho P."/>
            <person name="Gong Y."/>
            <person name="Samejima M."/>
            <person name="Mahadevan R."/>
            <person name="Abou-Zaid M."/>
            <person name="de Vries R.P."/>
            <person name="Igarashi K."/>
            <person name="Yadav J.S."/>
            <person name="Grigoriev I.V."/>
            <person name="Master E.R."/>
        </authorList>
    </citation>
    <scope>NUCLEOTIDE SEQUENCE [LARGE SCALE GENOMIC DNA]</scope>
    <source>
        <strain evidence="2 3">HHB-10118-sp</strain>
    </source>
</reference>
<dbReference type="EMBL" id="JH930473">
    <property type="protein sequence ID" value="EKM54449.1"/>
    <property type="molecule type" value="Genomic_DNA"/>
</dbReference>
<dbReference type="GeneID" id="18912946"/>
<proteinExistence type="predicted"/>
<feature type="region of interest" description="Disordered" evidence="1">
    <location>
        <begin position="1"/>
        <end position="52"/>
    </location>
</feature>
<accession>K5W674</accession>
<dbReference type="HOGENOM" id="CLU_1496752_0_0_1"/>
<evidence type="ECO:0000313" key="2">
    <source>
        <dbReference type="EMBL" id="EKM54449.1"/>
    </source>
</evidence>
<dbReference type="OrthoDB" id="2794070at2759"/>